<evidence type="ECO:0000313" key="16">
    <source>
        <dbReference type="EMBL" id="CDM66623.1"/>
    </source>
</evidence>
<feature type="site" description="Cleavage (non-hydrolytic); by autolysis" evidence="15">
    <location>
        <begin position="62"/>
        <end position="63"/>
    </location>
</feature>
<evidence type="ECO:0000256" key="10">
    <source>
        <dbReference type="ARBA" id="ARBA00023270"/>
    </source>
</evidence>
<dbReference type="EC" id="4.1.1.50" evidence="15"/>
<sequence length="132" mass="14528">MKTLGRQLLVELFDCDRDLLNDATLVKQALLDAAQQANATIIDAVLHKFSPQGVSGVVVIAESHIAIHTWPEYGYAALDIFTCGETVDPYLIMRLVARRLAAGEHKATLVERGLIRHRIPAEERPVAQARCG</sequence>
<dbReference type="SUPFAM" id="SSF56276">
    <property type="entry name" value="S-adenosylmethionine decarboxylase"/>
    <property type="match status" value="1"/>
</dbReference>
<keyword evidence="6 15" id="KW-0745">Spermidine biosynthesis</keyword>
<dbReference type="Pfam" id="PF02675">
    <property type="entry name" value="AdoMet_dc"/>
    <property type="match status" value="1"/>
</dbReference>
<evidence type="ECO:0000256" key="12">
    <source>
        <dbReference type="ARBA" id="ARBA00048112"/>
    </source>
</evidence>
<keyword evidence="10 15" id="KW-0704">Schiff base</keyword>
<evidence type="ECO:0000256" key="11">
    <source>
        <dbReference type="ARBA" id="ARBA00023317"/>
    </source>
</evidence>
<comment type="similarity">
    <text evidence="14 15">Belongs to the prokaryotic AdoMetDC family. Type 1 subfamily.</text>
</comment>
<keyword evidence="5 15" id="KW-0068">Autocatalytic cleavage</keyword>
<dbReference type="Gene3D" id="3.30.360.110">
    <property type="entry name" value="S-adenosylmethionine decarboxylase domain"/>
    <property type="match status" value="1"/>
</dbReference>
<comment type="catalytic activity">
    <reaction evidence="12 15">
        <text>S-adenosyl-L-methionine + H(+) = S-adenosyl 3-(methylsulfanyl)propylamine + CO2</text>
        <dbReference type="Rhea" id="RHEA:15981"/>
        <dbReference type="ChEBI" id="CHEBI:15378"/>
        <dbReference type="ChEBI" id="CHEBI:16526"/>
        <dbReference type="ChEBI" id="CHEBI:57443"/>
        <dbReference type="ChEBI" id="CHEBI:59789"/>
        <dbReference type="EC" id="4.1.1.50"/>
    </reaction>
</comment>
<evidence type="ECO:0000313" key="17">
    <source>
        <dbReference type="Proteomes" id="UP000031518"/>
    </source>
</evidence>
<dbReference type="EMBL" id="CBXV010000008">
    <property type="protein sequence ID" value="CDM66623.1"/>
    <property type="molecule type" value="Genomic_DNA"/>
</dbReference>
<feature type="chain" id="PRO_5023498807" description="S-adenosylmethionine decarboxylase alpha chain" evidence="15">
    <location>
        <begin position="63"/>
        <end position="132"/>
    </location>
</feature>
<evidence type="ECO:0000256" key="3">
    <source>
        <dbReference type="ARBA" id="ARBA00022691"/>
    </source>
</evidence>
<keyword evidence="7 15" id="KW-0620">Polyamine biosynthesis</keyword>
<evidence type="ECO:0000256" key="6">
    <source>
        <dbReference type="ARBA" id="ARBA00023066"/>
    </source>
</evidence>
<comment type="pathway">
    <text evidence="1 15">Amine and polyamine biosynthesis; S-adenosylmethioninamine biosynthesis; S-adenosylmethioninamine from S-adenosyl-L-methionine: step 1/1.</text>
</comment>
<evidence type="ECO:0000256" key="8">
    <source>
        <dbReference type="ARBA" id="ARBA00023145"/>
    </source>
</evidence>
<evidence type="ECO:0000256" key="1">
    <source>
        <dbReference type="ARBA" id="ARBA00004911"/>
    </source>
</evidence>
<dbReference type="GO" id="GO:0004014">
    <property type="term" value="F:adenosylmethionine decarboxylase activity"/>
    <property type="evidence" value="ECO:0007669"/>
    <property type="project" value="UniProtKB-UniRule"/>
</dbReference>
<comment type="PTM">
    <text evidence="15">Is synthesized initially as an inactive proenzyme. Formation of the active enzyme involves a self-maturation process in which the active site pyruvoyl group is generated from an internal serine residue via an autocatalytic post-translational modification. Two non-identical subunits are generated from the proenzyme in this reaction, and the pyruvate is formed at the N-terminus of the alpha chain, which is derived from the carboxyl end of the proenzyme. The post-translation cleavage follows an unusual pathway, termed non-hydrolytic serinolysis, in which the side chain hydroxyl group of the serine supplies its oxygen atom to form the C-terminus of the beta chain, while the remainder of the serine residue undergoes an oxidative deamination to produce ammonia and the pyruvoyl group blocking the N-terminus of the alpha chain.</text>
</comment>
<dbReference type="InterPro" id="IPR016067">
    <property type="entry name" value="S-AdoMet_deCO2ase_core"/>
</dbReference>
<dbReference type="InterPro" id="IPR003826">
    <property type="entry name" value="AdoMetDC_fam_prok"/>
</dbReference>
<feature type="active site" description="Proton acceptor; for processing activity" evidence="15">
    <location>
        <position position="68"/>
    </location>
</feature>
<keyword evidence="11 15" id="KW-0670">Pyruvate</keyword>
<evidence type="ECO:0000256" key="4">
    <source>
        <dbReference type="ARBA" id="ARBA00022793"/>
    </source>
</evidence>
<comment type="cofactor">
    <cofactor evidence="15">
        <name>pyruvate</name>
        <dbReference type="ChEBI" id="CHEBI:15361"/>
    </cofactor>
    <text evidence="15">Binds 1 pyruvoyl group covalently per subunit.</text>
</comment>
<feature type="active site" description="Schiff-base intermediate with substrate; via pyruvic acid" evidence="15">
    <location>
        <position position="63"/>
    </location>
</feature>
<reference evidence="16 17" key="1">
    <citation type="submission" date="2013-12" db="EMBL/GenBank/DDBJ databases">
        <authorList>
            <person name="Stott M."/>
        </authorList>
    </citation>
    <scope>NUCLEOTIDE SEQUENCE [LARGE SCALE GENOMIC DNA]</scope>
    <source>
        <strain evidence="16 17">K22</strain>
    </source>
</reference>
<feature type="chain" id="PRO_5023498806" description="S-adenosylmethionine decarboxylase beta chain" evidence="15">
    <location>
        <begin position="1"/>
        <end position="62"/>
    </location>
</feature>
<keyword evidence="8 15" id="KW-0865">Zymogen</keyword>
<keyword evidence="4 15" id="KW-0210">Decarboxylase</keyword>
<dbReference type="UniPathway" id="UPA00331">
    <property type="reaction ID" value="UER00451"/>
</dbReference>
<feature type="modified residue" description="Pyruvic acid (Ser); by autocatalysis" evidence="15">
    <location>
        <position position="63"/>
    </location>
</feature>
<dbReference type="InterPro" id="IPR017716">
    <property type="entry name" value="S-AdoMet_deCOase_pro-enz"/>
</dbReference>
<dbReference type="HAMAP" id="MF_00464">
    <property type="entry name" value="AdoMetDC_1"/>
    <property type="match status" value="1"/>
</dbReference>
<dbReference type="OrthoDB" id="9793120at2"/>
<dbReference type="STRING" id="454194.PYK22_02655"/>
<dbReference type="InterPro" id="IPR042286">
    <property type="entry name" value="AdoMetDC_C"/>
</dbReference>
<name>A0A0B6WZE5_9BACT</name>
<keyword evidence="3 15" id="KW-0949">S-adenosyl-L-methionine</keyword>
<dbReference type="GO" id="GO:0005829">
    <property type="term" value="C:cytosol"/>
    <property type="evidence" value="ECO:0007669"/>
    <property type="project" value="TreeGrafter"/>
</dbReference>
<protein>
    <recommendedName>
        <fullName evidence="15">S-adenosylmethionine decarboxylase proenzyme</fullName>
        <shortName evidence="15">AdoMetDC</shortName>
        <shortName evidence="15">SAMDC</shortName>
        <ecNumber evidence="15">4.1.1.50</ecNumber>
    </recommendedName>
    <component>
        <recommendedName>
            <fullName evidence="15">S-adenosylmethionine decarboxylase beta chain</fullName>
        </recommendedName>
    </component>
    <component>
        <recommendedName>
            <fullName evidence="15">S-adenosylmethionine decarboxylase alpha chain</fullName>
        </recommendedName>
    </component>
</protein>
<feature type="active site" description="Proton donor; for catalytic activity" evidence="15">
    <location>
        <position position="83"/>
    </location>
</feature>
<accession>A0A0B6WZE5</accession>
<dbReference type="NCBIfam" id="TIGR03330">
    <property type="entry name" value="SAM_DCase_Bsu"/>
    <property type="match status" value="1"/>
</dbReference>
<proteinExistence type="inferred from homology"/>
<organism evidence="16 17">
    <name type="scientific">Pyrinomonas methylaliphatogenes</name>
    <dbReference type="NCBI Taxonomy" id="454194"/>
    <lineage>
        <taxon>Bacteria</taxon>
        <taxon>Pseudomonadati</taxon>
        <taxon>Acidobacteriota</taxon>
        <taxon>Blastocatellia</taxon>
        <taxon>Blastocatellales</taxon>
        <taxon>Pyrinomonadaceae</taxon>
        <taxon>Pyrinomonas</taxon>
    </lineage>
</organism>
<keyword evidence="9 15" id="KW-0456">Lyase</keyword>
<dbReference type="PANTHER" id="PTHR33866:SF2">
    <property type="entry name" value="S-ADENOSYLMETHIONINE DECARBOXYLASE PROENZYME"/>
    <property type="match status" value="1"/>
</dbReference>
<evidence type="ECO:0000256" key="5">
    <source>
        <dbReference type="ARBA" id="ARBA00022813"/>
    </source>
</evidence>
<gene>
    <name evidence="15" type="primary">speH</name>
    <name evidence="16" type="ORF">PYK22_02655</name>
</gene>
<evidence type="ECO:0000256" key="13">
    <source>
        <dbReference type="ARBA" id="ARBA00056215"/>
    </source>
</evidence>
<evidence type="ECO:0000256" key="2">
    <source>
        <dbReference type="ARBA" id="ARBA00011601"/>
    </source>
</evidence>
<dbReference type="InterPro" id="IPR042284">
    <property type="entry name" value="AdoMetDC_N"/>
</dbReference>
<dbReference type="GO" id="GO:0008295">
    <property type="term" value="P:spermidine biosynthetic process"/>
    <property type="evidence" value="ECO:0007669"/>
    <property type="project" value="UniProtKB-UniRule"/>
</dbReference>
<dbReference type="Proteomes" id="UP000031518">
    <property type="component" value="Unassembled WGS sequence"/>
</dbReference>
<dbReference type="RefSeq" id="WP_041978005.1">
    <property type="nucleotide sequence ID" value="NZ_CBXV010000008.1"/>
</dbReference>
<keyword evidence="17" id="KW-1185">Reference proteome</keyword>
<dbReference type="FunFam" id="3.30.360.110:FF:000001">
    <property type="entry name" value="S-adenosylmethionine decarboxylase proenzyme"/>
    <property type="match status" value="1"/>
</dbReference>
<comment type="function">
    <text evidence="13 15">Catalyzes the decarboxylation of S-adenosylmethionine to S-adenosylmethioninamine (dcAdoMet), the propylamine donor required for the synthesis of the polyamines spermine and spermidine from the diamine putrescine.</text>
</comment>
<evidence type="ECO:0000256" key="7">
    <source>
        <dbReference type="ARBA" id="ARBA00023115"/>
    </source>
</evidence>
<dbReference type="PANTHER" id="PTHR33866">
    <property type="entry name" value="S-ADENOSYLMETHIONINE DECARBOXYLASE PROENZYME"/>
    <property type="match status" value="1"/>
</dbReference>
<evidence type="ECO:0000256" key="15">
    <source>
        <dbReference type="HAMAP-Rule" id="MF_00464"/>
    </source>
</evidence>
<comment type="subunit">
    <text evidence="2 15">Heterotetramer of two alpha and two beta chains arranged as a dimer of alpha/beta heterodimers.</text>
</comment>
<dbReference type="AlphaFoldDB" id="A0A0B6WZE5"/>
<reference evidence="16 17" key="2">
    <citation type="submission" date="2015-01" db="EMBL/GenBank/DDBJ databases">
        <title>Complete genome sequence of Pyrinomonas methylaliphatogenes type strain K22T.</title>
        <authorList>
            <person name="Lee K.C.Y."/>
            <person name="Power J.F."/>
            <person name="Dunfield P.F."/>
            <person name="Morgan X.C."/>
            <person name="Huttenhower C."/>
            <person name="Stott M.B."/>
        </authorList>
    </citation>
    <scope>NUCLEOTIDE SEQUENCE [LARGE SCALE GENOMIC DNA]</scope>
    <source>
        <strain evidence="16 17">K22</strain>
    </source>
</reference>
<evidence type="ECO:0000256" key="14">
    <source>
        <dbReference type="ARBA" id="ARBA00061583"/>
    </source>
</evidence>
<dbReference type="Gene3D" id="3.30.160.750">
    <property type="match status" value="1"/>
</dbReference>
<evidence type="ECO:0000256" key="9">
    <source>
        <dbReference type="ARBA" id="ARBA00023239"/>
    </source>
</evidence>